<gene>
    <name evidence="3" type="primary">LOC112906007</name>
</gene>
<dbReference type="RefSeq" id="XP_025835311.1">
    <property type="nucleotide sequence ID" value="XM_025979526.1"/>
</dbReference>
<reference evidence="3" key="1">
    <citation type="submission" date="2025-08" db="UniProtKB">
        <authorList>
            <consortium name="RefSeq"/>
        </authorList>
    </citation>
    <scope>IDENTIFICATION</scope>
    <source>
        <tissue evidence="3">Entire body</tissue>
    </source>
</reference>
<dbReference type="InParanoid" id="A0A7F5RH43"/>
<dbReference type="AlphaFoldDB" id="A0A7F5RH43"/>
<dbReference type="GeneID" id="112906007"/>
<evidence type="ECO:0000313" key="2">
    <source>
        <dbReference type="Proteomes" id="UP000192223"/>
    </source>
</evidence>
<organism evidence="2 3">
    <name type="scientific">Agrilus planipennis</name>
    <name type="common">Emerald ash borer</name>
    <name type="synonym">Agrilus marcopoli</name>
    <dbReference type="NCBI Taxonomy" id="224129"/>
    <lineage>
        <taxon>Eukaryota</taxon>
        <taxon>Metazoa</taxon>
        <taxon>Ecdysozoa</taxon>
        <taxon>Arthropoda</taxon>
        <taxon>Hexapoda</taxon>
        <taxon>Insecta</taxon>
        <taxon>Pterygota</taxon>
        <taxon>Neoptera</taxon>
        <taxon>Endopterygota</taxon>
        <taxon>Coleoptera</taxon>
        <taxon>Polyphaga</taxon>
        <taxon>Elateriformia</taxon>
        <taxon>Buprestoidea</taxon>
        <taxon>Buprestidae</taxon>
        <taxon>Agrilinae</taxon>
        <taxon>Agrilus</taxon>
    </lineage>
</organism>
<proteinExistence type="predicted"/>
<evidence type="ECO:0000313" key="3">
    <source>
        <dbReference type="RefSeq" id="XP_025835311.1"/>
    </source>
</evidence>
<dbReference type="Proteomes" id="UP000192223">
    <property type="component" value="Unplaced"/>
</dbReference>
<dbReference type="KEGG" id="apln:112906007"/>
<dbReference type="OrthoDB" id="6774530at2759"/>
<dbReference type="InterPro" id="IPR021109">
    <property type="entry name" value="Peptidase_aspartic_dom_sf"/>
</dbReference>
<accession>A0A7F5RH43</accession>
<feature type="region of interest" description="Disordered" evidence="1">
    <location>
        <begin position="1"/>
        <end position="23"/>
    </location>
</feature>
<dbReference type="SUPFAM" id="SSF50630">
    <property type="entry name" value="Acid proteases"/>
    <property type="match status" value="1"/>
</dbReference>
<protein>
    <submittedName>
        <fullName evidence="3">Uncharacterized protein LOC112906007</fullName>
    </submittedName>
</protein>
<keyword evidence="2" id="KW-1185">Reference proteome</keyword>
<feature type="compositionally biased region" description="Basic and acidic residues" evidence="1">
    <location>
        <begin position="12"/>
        <end position="23"/>
    </location>
</feature>
<dbReference type="Gene3D" id="2.40.70.10">
    <property type="entry name" value="Acid Proteases"/>
    <property type="match status" value="1"/>
</dbReference>
<evidence type="ECO:0000256" key="1">
    <source>
        <dbReference type="SAM" id="MobiDB-lite"/>
    </source>
</evidence>
<feature type="non-terminal residue" evidence="3">
    <location>
        <position position="179"/>
    </location>
</feature>
<sequence>MVKRKALTHPTMTEDDRKSTRKPLDTGTDICVYPKSLIPGPRQKSTFTLQAANGTNIVTYGTIVLSLNLDLRRYFPWRFIIADVTKPIIGADFLAHYQLLVDLSNQRLLDRLTHLTTSGQLINCSQPSVTFVTETKPTTSAYHEILQHFPSLTRPRGQITLSKHSTRHYINTTPGPPVA</sequence>
<name>A0A7F5RH43_AGRPL</name>